<dbReference type="EnsemblMetazoa" id="ISCW002083-RA">
    <property type="protein sequence ID" value="ISCW002083-PA"/>
    <property type="gene ID" value="ISCW002083"/>
</dbReference>
<dbReference type="InParanoid" id="B7PCP3"/>
<proteinExistence type="predicted"/>
<dbReference type="AlphaFoldDB" id="B7PCP3"/>
<keyword evidence="3" id="KW-1185">Reference proteome</keyword>
<reference evidence="2" key="2">
    <citation type="submission" date="2020-05" db="UniProtKB">
        <authorList>
            <consortium name="EnsemblMetazoa"/>
        </authorList>
    </citation>
    <scope>IDENTIFICATION</scope>
    <source>
        <strain evidence="2">wikel</strain>
    </source>
</reference>
<dbReference type="GO" id="GO:0043176">
    <property type="term" value="F:amine binding"/>
    <property type="evidence" value="ECO:0007669"/>
    <property type="project" value="InterPro"/>
</dbReference>
<dbReference type="PaxDb" id="6945-B7PCP3"/>
<accession>B7PCP3</accession>
<evidence type="ECO:0000313" key="1">
    <source>
        <dbReference type="EMBL" id="EEC04365.1"/>
    </source>
</evidence>
<dbReference type="EMBL" id="DS685028">
    <property type="protein sequence ID" value="EEC04365.1"/>
    <property type="molecule type" value="Genomic_DNA"/>
</dbReference>
<dbReference type="EMBL" id="ABJB010247884">
    <property type="status" value="NOT_ANNOTATED_CDS"/>
    <property type="molecule type" value="Genomic_DNA"/>
</dbReference>
<dbReference type="VEuPathDB" id="VectorBase:ISCI002083"/>
<reference evidence="1 3" key="1">
    <citation type="submission" date="2008-03" db="EMBL/GenBank/DDBJ databases">
        <title>Annotation of Ixodes scapularis.</title>
        <authorList>
            <consortium name="Ixodes scapularis Genome Project Consortium"/>
            <person name="Caler E."/>
            <person name="Hannick L.I."/>
            <person name="Bidwell S."/>
            <person name="Joardar V."/>
            <person name="Thiagarajan M."/>
            <person name="Amedeo P."/>
            <person name="Galinsky K.J."/>
            <person name="Schobel S."/>
            <person name="Inman J."/>
            <person name="Hostetler J."/>
            <person name="Miller J."/>
            <person name="Hammond M."/>
            <person name="Megy K."/>
            <person name="Lawson D."/>
            <person name="Kodira C."/>
            <person name="Sutton G."/>
            <person name="Meyer J."/>
            <person name="Hill C.A."/>
            <person name="Birren B."/>
            <person name="Nene V."/>
            <person name="Collins F."/>
            <person name="Alarcon-Chaidez F."/>
            <person name="Wikel S."/>
            <person name="Strausberg R."/>
        </authorList>
    </citation>
    <scope>NUCLEOTIDE SEQUENCE [LARGE SCALE GENOMIC DNA]</scope>
    <source>
        <strain evidence="3">Wikel</strain>
        <strain evidence="1">Wikel colony</strain>
    </source>
</reference>
<evidence type="ECO:0000313" key="2">
    <source>
        <dbReference type="EnsemblMetazoa" id="ISCW002083-PA"/>
    </source>
</evidence>
<dbReference type="InterPro" id="IPR002970">
    <property type="entry name" value="Tick_his-bd"/>
</dbReference>
<gene>
    <name evidence="1" type="ORF">IscW_ISCW002083</name>
</gene>
<dbReference type="HOGENOM" id="CLU_2981348_0_0_1"/>
<sequence>MLTLEDLFGLSTMKCYCKLGAPQPPLYKFMYINSNKTCAVLRATHQQNGTGSGKDRAR</sequence>
<dbReference type="GO" id="GO:0030682">
    <property type="term" value="P:symbiont-mediated perturbation of host defenses"/>
    <property type="evidence" value="ECO:0007669"/>
    <property type="project" value="InterPro"/>
</dbReference>
<dbReference type="VEuPathDB" id="VectorBase:ISCW002083"/>
<organism>
    <name type="scientific">Ixodes scapularis</name>
    <name type="common">Black-legged tick</name>
    <name type="synonym">Deer tick</name>
    <dbReference type="NCBI Taxonomy" id="6945"/>
    <lineage>
        <taxon>Eukaryota</taxon>
        <taxon>Metazoa</taxon>
        <taxon>Ecdysozoa</taxon>
        <taxon>Arthropoda</taxon>
        <taxon>Chelicerata</taxon>
        <taxon>Arachnida</taxon>
        <taxon>Acari</taxon>
        <taxon>Parasitiformes</taxon>
        <taxon>Ixodida</taxon>
        <taxon>Ixodoidea</taxon>
        <taxon>Ixodidae</taxon>
        <taxon>Ixodinae</taxon>
        <taxon>Ixodes</taxon>
    </lineage>
</organism>
<name>B7PCP3_IXOSC</name>
<evidence type="ECO:0000313" key="3">
    <source>
        <dbReference type="Proteomes" id="UP000001555"/>
    </source>
</evidence>
<dbReference type="EMBL" id="ABJB010621532">
    <property type="status" value="NOT_ANNOTATED_CDS"/>
    <property type="molecule type" value="Genomic_DNA"/>
</dbReference>
<dbReference type="Pfam" id="PF02098">
    <property type="entry name" value="His_binding"/>
    <property type="match status" value="1"/>
</dbReference>
<dbReference type="Proteomes" id="UP000001555">
    <property type="component" value="Unassembled WGS sequence"/>
</dbReference>
<protein>
    <submittedName>
        <fullName evidence="1 2">Uncharacterized protein</fullName>
    </submittedName>
</protein>